<dbReference type="InterPro" id="IPR036061">
    <property type="entry name" value="CheW-like_dom_sf"/>
</dbReference>
<sequence length="352" mass="39345">MNVSEHQSYLIFSLNGSRYGVTTNAVQEIFFLPTLTPIDEAPRDIVGVVNLRGEILPVMDLNLRFFQRSLDYQITDSIIVIEWQTVKVGLIVNQVHEVQDIPLEAIAPQITYGRQNGNPSHHYITGVAKNLGELVMLVNPEQLIQYSDSSETPPFELNGTEIPDTPTSVQKTRRFCPHATPEEMALFQERADNLMKLSEGEDFTGLMPIAVIGLNDEYFGLDLNVVREFTDIREITPIPCCPSRIIGNMNLRGEIVTLIDIRETLNLPITRAIGGSKVMVVHIDELVAGIAIQEVCDVMYLHPSKIAPVPAAIHSANDEYLRGTAPYREKMMSLLDLPKILTQGELEVNEEP</sequence>
<reference evidence="3 4" key="1">
    <citation type="submission" date="2021-03" db="EMBL/GenBank/DDBJ databases">
        <title>Metabolic Capacity of the Antarctic Cyanobacterium Phormidium pseudopriestleyi that Sustains Oxygenic Photosynthesis in the Presence of Hydrogen Sulfide.</title>
        <authorList>
            <person name="Lumian J.E."/>
            <person name="Jungblut A.D."/>
            <person name="Dillon M.L."/>
            <person name="Hawes I."/>
            <person name="Doran P.T."/>
            <person name="Mackey T.J."/>
            <person name="Dick G.J."/>
            <person name="Grettenberger C.L."/>
            <person name="Sumner D.Y."/>
        </authorList>
    </citation>
    <scope>NUCLEOTIDE SEQUENCE [LARGE SCALE GENOMIC DNA]</scope>
    <source>
        <strain evidence="3 4">FRX01</strain>
    </source>
</reference>
<feature type="domain" description="CheW-like" evidence="2">
    <location>
        <begin position="206"/>
        <end position="346"/>
    </location>
</feature>
<dbReference type="InterPro" id="IPR039315">
    <property type="entry name" value="CheW"/>
</dbReference>
<gene>
    <name evidence="3" type="ORF">J0895_07210</name>
</gene>
<dbReference type="PANTHER" id="PTHR22617">
    <property type="entry name" value="CHEMOTAXIS SENSOR HISTIDINE KINASE-RELATED"/>
    <property type="match status" value="1"/>
</dbReference>
<dbReference type="SUPFAM" id="SSF50341">
    <property type="entry name" value="CheW-like"/>
    <property type="match status" value="2"/>
</dbReference>
<evidence type="ECO:0000256" key="1">
    <source>
        <dbReference type="SAM" id="MobiDB-lite"/>
    </source>
</evidence>
<keyword evidence="4" id="KW-1185">Reference proteome</keyword>
<evidence type="ECO:0000313" key="3">
    <source>
        <dbReference type="EMBL" id="MBO0348891.1"/>
    </source>
</evidence>
<comment type="caution">
    <text evidence="3">The sequence shown here is derived from an EMBL/GenBank/DDBJ whole genome shotgun (WGS) entry which is preliminary data.</text>
</comment>
<dbReference type="RefSeq" id="WP_207087432.1">
    <property type="nucleotide sequence ID" value="NZ_JAFLQW010000198.1"/>
</dbReference>
<feature type="region of interest" description="Disordered" evidence="1">
    <location>
        <begin position="150"/>
        <end position="169"/>
    </location>
</feature>
<dbReference type="PANTHER" id="PTHR22617:SF43">
    <property type="entry name" value="PROTEIN PILI"/>
    <property type="match status" value="1"/>
</dbReference>
<dbReference type="Gene3D" id="2.30.30.40">
    <property type="entry name" value="SH3 Domains"/>
    <property type="match status" value="2"/>
</dbReference>
<dbReference type="Gene3D" id="2.40.50.180">
    <property type="entry name" value="CheA-289, Domain 4"/>
    <property type="match status" value="2"/>
</dbReference>
<dbReference type="Pfam" id="PF01584">
    <property type="entry name" value="CheW"/>
    <property type="match status" value="2"/>
</dbReference>
<dbReference type="SMART" id="SM00260">
    <property type="entry name" value="CheW"/>
    <property type="match status" value="2"/>
</dbReference>
<name>A0ABS3FP48_9CYAN</name>
<dbReference type="Proteomes" id="UP000664844">
    <property type="component" value="Unassembled WGS sequence"/>
</dbReference>
<evidence type="ECO:0000259" key="2">
    <source>
        <dbReference type="PROSITE" id="PS50851"/>
    </source>
</evidence>
<dbReference type="InterPro" id="IPR002545">
    <property type="entry name" value="CheW-lke_dom"/>
</dbReference>
<evidence type="ECO:0000313" key="4">
    <source>
        <dbReference type="Proteomes" id="UP000664844"/>
    </source>
</evidence>
<dbReference type="PROSITE" id="PS50851">
    <property type="entry name" value="CHEW"/>
    <property type="match status" value="2"/>
</dbReference>
<protein>
    <submittedName>
        <fullName evidence="3">Purine-binding chemotaxis protein CheW</fullName>
    </submittedName>
</protein>
<organism evidence="3 4">
    <name type="scientific">Phormidium pseudopriestleyi FRX01</name>
    <dbReference type="NCBI Taxonomy" id="1759528"/>
    <lineage>
        <taxon>Bacteria</taxon>
        <taxon>Bacillati</taxon>
        <taxon>Cyanobacteriota</taxon>
        <taxon>Cyanophyceae</taxon>
        <taxon>Oscillatoriophycideae</taxon>
        <taxon>Oscillatoriales</taxon>
        <taxon>Oscillatoriaceae</taxon>
        <taxon>Phormidium</taxon>
    </lineage>
</organism>
<proteinExistence type="predicted"/>
<accession>A0ABS3FP48</accession>
<feature type="domain" description="CheW-like" evidence="2">
    <location>
        <begin position="6"/>
        <end position="149"/>
    </location>
</feature>
<dbReference type="EMBL" id="JAFLQW010000198">
    <property type="protein sequence ID" value="MBO0348891.1"/>
    <property type="molecule type" value="Genomic_DNA"/>
</dbReference>